<reference evidence="2" key="2">
    <citation type="submission" date="2020-09" db="EMBL/GenBank/DDBJ databases">
        <authorList>
            <person name="Sun Q."/>
            <person name="Ohkuma M."/>
        </authorList>
    </citation>
    <scope>NUCLEOTIDE SEQUENCE</scope>
    <source>
        <strain evidence="2">JCM 14371</strain>
    </source>
</reference>
<dbReference type="EMBL" id="BMOE01000002">
    <property type="protein sequence ID" value="GGJ67875.1"/>
    <property type="molecule type" value="Genomic_DNA"/>
</dbReference>
<organism evidence="2 3">
    <name type="scientific">Deinococcus aquiradiocola</name>
    <dbReference type="NCBI Taxonomy" id="393059"/>
    <lineage>
        <taxon>Bacteria</taxon>
        <taxon>Thermotogati</taxon>
        <taxon>Deinococcota</taxon>
        <taxon>Deinococci</taxon>
        <taxon>Deinococcales</taxon>
        <taxon>Deinococcaceae</taxon>
        <taxon>Deinococcus</taxon>
    </lineage>
</organism>
<dbReference type="RefSeq" id="WP_188961188.1">
    <property type="nucleotide sequence ID" value="NZ_BMOE01000002.1"/>
</dbReference>
<dbReference type="Proteomes" id="UP000635726">
    <property type="component" value="Unassembled WGS sequence"/>
</dbReference>
<dbReference type="Gene3D" id="1.10.3210.10">
    <property type="entry name" value="Hypothetical protein af1432"/>
    <property type="match status" value="1"/>
</dbReference>
<dbReference type="InterPro" id="IPR003607">
    <property type="entry name" value="HD/PDEase_dom"/>
</dbReference>
<dbReference type="InterPro" id="IPR037522">
    <property type="entry name" value="HD_GYP_dom"/>
</dbReference>
<dbReference type="CDD" id="cd00077">
    <property type="entry name" value="HDc"/>
    <property type="match status" value="1"/>
</dbReference>
<evidence type="ECO:0000313" key="2">
    <source>
        <dbReference type="EMBL" id="GGJ67875.1"/>
    </source>
</evidence>
<dbReference type="AlphaFoldDB" id="A0A917P9P5"/>
<evidence type="ECO:0000259" key="1">
    <source>
        <dbReference type="PROSITE" id="PS51832"/>
    </source>
</evidence>
<dbReference type="PROSITE" id="PS51832">
    <property type="entry name" value="HD_GYP"/>
    <property type="match status" value="1"/>
</dbReference>
<dbReference type="PANTHER" id="PTHR45228:SF8">
    <property type="entry name" value="TWO-COMPONENT RESPONSE REGULATOR-RELATED"/>
    <property type="match status" value="1"/>
</dbReference>
<protein>
    <recommendedName>
        <fullName evidence="1">HD-GYP domain-containing protein</fullName>
    </recommendedName>
</protein>
<sequence length="549" mass="59712">MTRAKDWAVRSEARGGLARDATLPLSTLPPDLQAVLEHATLLVTQSATAHDQVWPPVLEALIRTAPSIEGATLAVRDGEHFVIRAQHGYAPDLLGLELPLYAERAWYGLSDQDWRDGRARLLEEEEVQAHVGWMKRTLGHLPHYARLERFGRLPEMRCSLHVPLVLDGEVRAHLNLDGYAGPALGAPGSASWVQGCTALLTMLLAVVNSARRAGQFQRLREERDALRVHLQLSERLRRCTQHDEILQVGLRLIQEGFAAETGLLIGPAHVTCTDGRTVDRAALRPSPLGYTVLAAGVLGHPEALELLTVPCGDGHVLGLAWRSGHIRQPDLVTAALLDVAERAEQAAASEAQHATLRQAKDGALFLAGLALEARDLETSGHTERVVALAAELGAALGLSDEEVRALHAGAALHDIGKLSVPDALLLKSGPLSEDEWVQMRRHPDLGATFARRVPGLPQDSVDVIRHHHERWDGRGYPLGLAGQAIPRLARIFSVVDAYDALTSVRPYKVGWAPAEALRELQAQAGRQFDPHVVQVFCDRMAVRAALAVS</sequence>
<evidence type="ECO:0000313" key="3">
    <source>
        <dbReference type="Proteomes" id="UP000635726"/>
    </source>
</evidence>
<keyword evidence="3" id="KW-1185">Reference proteome</keyword>
<dbReference type="SMART" id="SM00471">
    <property type="entry name" value="HDc"/>
    <property type="match status" value="1"/>
</dbReference>
<comment type="caution">
    <text evidence="2">The sequence shown here is derived from an EMBL/GenBank/DDBJ whole genome shotgun (WGS) entry which is preliminary data.</text>
</comment>
<accession>A0A917P9P5</accession>
<reference evidence="2" key="1">
    <citation type="journal article" date="2014" name="Int. J. Syst. Evol. Microbiol.">
        <title>Complete genome sequence of Corynebacterium casei LMG S-19264T (=DSM 44701T), isolated from a smear-ripened cheese.</title>
        <authorList>
            <consortium name="US DOE Joint Genome Institute (JGI-PGF)"/>
            <person name="Walter F."/>
            <person name="Albersmeier A."/>
            <person name="Kalinowski J."/>
            <person name="Ruckert C."/>
        </authorList>
    </citation>
    <scope>NUCLEOTIDE SEQUENCE</scope>
    <source>
        <strain evidence="2">JCM 14371</strain>
    </source>
</reference>
<feature type="domain" description="HD-GYP" evidence="1">
    <location>
        <begin position="356"/>
        <end position="549"/>
    </location>
</feature>
<dbReference type="SUPFAM" id="SSF109604">
    <property type="entry name" value="HD-domain/PDEase-like"/>
    <property type="match status" value="1"/>
</dbReference>
<name>A0A917P9P5_9DEIO</name>
<gene>
    <name evidence="2" type="ORF">GCM10008939_10250</name>
</gene>
<proteinExistence type="predicted"/>
<dbReference type="PANTHER" id="PTHR45228">
    <property type="entry name" value="CYCLIC DI-GMP PHOSPHODIESTERASE TM_0186-RELATED"/>
    <property type="match status" value="1"/>
</dbReference>
<dbReference type="Pfam" id="PF13487">
    <property type="entry name" value="HD_5"/>
    <property type="match status" value="1"/>
</dbReference>
<dbReference type="InterPro" id="IPR052020">
    <property type="entry name" value="Cyclic_di-GMP/3'3'-cGAMP_PDE"/>
</dbReference>